<proteinExistence type="predicted"/>
<evidence type="ECO:0000313" key="5">
    <source>
        <dbReference type="Proteomes" id="UP001157418"/>
    </source>
</evidence>
<dbReference type="Proteomes" id="UP001157418">
    <property type="component" value="Unassembled WGS sequence"/>
</dbReference>
<feature type="compositionally biased region" description="Basic residues" evidence="2">
    <location>
        <begin position="48"/>
        <end position="60"/>
    </location>
</feature>
<dbReference type="SMART" id="SM00343">
    <property type="entry name" value="ZnF_C2HC"/>
    <property type="match status" value="1"/>
</dbReference>
<dbReference type="InterPro" id="IPR025724">
    <property type="entry name" value="GAG-pre-integrase_dom"/>
</dbReference>
<dbReference type="GO" id="GO:0003676">
    <property type="term" value="F:nucleic acid binding"/>
    <property type="evidence" value="ECO:0007669"/>
    <property type="project" value="InterPro"/>
</dbReference>
<gene>
    <name evidence="4" type="ORF">LVIROSA_LOCUS38129</name>
</gene>
<keyword evidence="5" id="KW-1185">Reference proteome</keyword>
<feature type="domain" description="CCHC-type" evidence="3">
    <location>
        <begin position="87"/>
        <end position="102"/>
    </location>
</feature>
<dbReference type="AlphaFoldDB" id="A0AAU9PR00"/>
<evidence type="ECO:0000256" key="1">
    <source>
        <dbReference type="PROSITE-ProRule" id="PRU00047"/>
    </source>
</evidence>
<comment type="caution">
    <text evidence="4">The sequence shown here is derived from an EMBL/GenBank/DDBJ whole genome shotgun (WGS) entry which is preliminary data.</text>
</comment>
<evidence type="ECO:0000313" key="4">
    <source>
        <dbReference type="EMBL" id="CAH1452842.1"/>
    </source>
</evidence>
<dbReference type="GO" id="GO:0008270">
    <property type="term" value="F:zinc ion binding"/>
    <property type="evidence" value="ECO:0007669"/>
    <property type="project" value="UniProtKB-KW"/>
</dbReference>
<dbReference type="Pfam" id="PF13976">
    <property type="entry name" value="gag_pre-integrs"/>
    <property type="match status" value="1"/>
</dbReference>
<keyword evidence="1" id="KW-0863">Zinc-finger</keyword>
<evidence type="ECO:0000259" key="3">
    <source>
        <dbReference type="PROSITE" id="PS50158"/>
    </source>
</evidence>
<feature type="region of interest" description="Disordered" evidence="2">
    <location>
        <begin position="24"/>
        <end position="77"/>
    </location>
</feature>
<dbReference type="InterPro" id="IPR001878">
    <property type="entry name" value="Znf_CCHC"/>
</dbReference>
<dbReference type="Pfam" id="PF00098">
    <property type="entry name" value="zf-CCHC"/>
    <property type="match status" value="1"/>
</dbReference>
<evidence type="ECO:0000256" key="2">
    <source>
        <dbReference type="SAM" id="MobiDB-lite"/>
    </source>
</evidence>
<dbReference type="Gene3D" id="4.10.60.10">
    <property type="entry name" value="Zinc finger, CCHC-type"/>
    <property type="match status" value="1"/>
</dbReference>
<name>A0AAU9PR00_9ASTR</name>
<dbReference type="SUPFAM" id="SSF57756">
    <property type="entry name" value="Retrovirus zinc finger-like domains"/>
    <property type="match status" value="1"/>
</dbReference>
<dbReference type="InterPro" id="IPR036875">
    <property type="entry name" value="Znf_CCHC_sf"/>
</dbReference>
<sequence length="292" mass="32003">MTYHMNKEEVTLSKLQGLLKTAESGLKSKSVATPTPTTTPVLAIGQGKGKKRKHPSKGTKGKSLEGSSSGTKGGSITPSAIPKDAECFYCQNKGHWKRNCPKYLQDVKDGKVKPSHAGCGIHICCDLQGLRRSEDVEHRKINLIMGNKKVAPVTKIGVYTLLLDSGLKLDLNKCVYSSEMARNIISFHALYKQGFTFSFDNEVGSVNAFFNNVLYFKALPCDGVYEAVSVVDNLGNNVLCIDSSTSLDKASLWHCRLGHVSKKRIGQLQKDGVLESFDLSRMIVVSLVYLEK</sequence>
<keyword evidence="1" id="KW-0862">Zinc</keyword>
<keyword evidence="1" id="KW-0479">Metal-binding</keyword>
<dbReference type="EMBL" id="CAKMRJ010005745">
    <property type="protein sequence ID" value="CAH1452842.1"/>
    <property type="molecule type" value="Genomic_DNA"/>
</dbReference>
<dbReference type="PROSITE" id="PS50158">
    <property type="entry name" value="ZF_CCHC"/>
    <property type="match status" value="1"/>
</dbReference>
<accession>A0AAU9PR00</accession>
<protein>
    <recommendedName>
        <fullName evidence="3">CCHC-type domain-containing protein</fullName>
    </recommendedName>
</protein>
<organism evidence="4 5">
    <name type="scientific">Lactuca virosa</name>
    <dbReference type="NCBI Taxonomy" id="75947"/>
    <lineage>
        <taxon>Eukaryota</taxon>
        <taxon>Viridiplantae</taxon>
        <taxon>Streptophyta</taxon>
        <taxon>Embryophyta</taxon>
        <taxon>Tracheophyta</taxon>
        <taxon>Spermatophyta</taxon>
        <taxon>Magnoliopsida</taxon>
        <taxon>eudicotyledons</taxon>
        <taxon>Gunneridae</taxon>
        <taxon>Pentapetalae</taxon>
        <taxon>asterids</taxon>
        <taxon>campanulids</taxon>
        <taxon>Asterales</taxon>
        <taxon>Asteraceae</taxon>
        <taxon>Cichorioideae</taxon>
        <taxon>Cichorieae</taxon>
        <taxon>Lactucinae</taxon>
        <taxon>Lactuca</taxon>
    </lineage>
</organism>
<reference evidence="4 5" key="1">
    <citation type="submission" date="2022-01" db="EMBL/GenBank/DDBJ databases">
        <authorList>
            <person name="Xiong W."/>
            <person name="Schranz E."/>
        </authorList>
    </citation>
    <scope>NUCLEOTIDE SEQUENCE [LARGE SCALE GENOMIC DNA]</scope>
</reference>